<proteinExistence type="predicted"/>
<accession>A0A0F9E9A5</accession>
<dbReference type="AlphaFoldDB" id="A0A0F9E9A5"/>
<reference evidence="1" key="1">
    <citation type="journal article" date="2015" name="Nature">
        <title>Complex archaea that bridge the gap between prokaryotes and eukaryotes.</title>
        <authorList>
            <person name="Spang A."/>
            <person name="Saw J.H."/>
            <person name="Jorgensen S.L."/>
            <person name="Zaremba-Niedzwiedzka K."/>
            <person name="Martijn J."/>
            <person name="Lind A.E."/>
            <person name="van Eijk R."/>
            <person name="Schleper C."/>
            <person name="Guy L."/>
            <person name="Ettema T.J."/>
        </authorList>
    </citation>
    <scope>NUCLEOTIDE SEQUENCE</scope>
</reference>
<name>A0A0F9E9A5_9ZZZZ</name>
<sequence length="168" mass="18545">MTQSSKKKQKAPESDDGFVVRRSKFSGAAAIAAATEIRERIRDICGKVLKLPSIVGISQYEEMVRDYRTAIDKGGVESLPYFSDGIGSKQPRLVSCIAAEISCIIVAYWAFNLKTDGPTAECVNDHLEYLDNLVADPTTLRIVKLGNCRYRAANSRIDAGERLNEKVE</sequence>
<comment type="caution">
    <text evidence="1">The sequence shown here is derived from an EMBL/GenBank/DDBJ whole genome shotgun (WGS) entry which is preliminary data.</text>
</comment>
<gene>
    <name evidence="1" type="ORF">LCGC14_2395440</name>
</gene>
<dbReference type="EMBL" id="LAZR01035845">
    <property type="protein sequence ID" value="KKL26421.1"/>
    <property type="molecule type" value="Genomic_DNA"/>
</dbReference>
<protein>
    <submittedName>
        <fullName evidence="1">Uncharacterized protein</fullName>
    </submittedName>
</protein>
<organism evidence="1">
    <name type="scientific">marine sediment metagenome</name>
    <dbReference type="NCBI Taxonomy" id="412755"/>
    <lineage>
        <taxon>unclassified sequences</taxon>
        <taxon>metagenomes</taxon>
        <taxon>ecological metagenomes</taxon>
    </lineage>
</organism>
<evidence type="ECO:0000313" key="1">
    <source>
        <dbReference type="EMBL" id="KKL26421.1"/>
    </source>
</evidence>